<dbReference type="InterPro" id="IPR015897">
    <property type="entry name" value="CHK_kinase-like"/>
</dbReference>
<dbReference type="Pfam" id="PF02958">
    <property type="entry name" value="EcKL"/>
    <property type="match status" value="1"/>
</dbReference>
<dbReference type="PANTHER" id="PTHR11012:SF30">
    <property type="entry name" value="PROTEIN KINASE-LIKE DOMAIN-CONTAINING"/>
    <property type="match status" value="1"/>
</dbReference>
<keyword evidence="3" id="KW-1185">Reference proteome</keyword>
<proteinExistence type="predicted"/>
<dbReference type="InterPro" id="IPR011009">
    <property type="entry name" value="Kinase-like_dom_sf"/>
</dbReference>
<feature type="domain" description="CHK kinase-like" evidence="1">
    <location>
        <begin position="130"/>
        <end position="307"/>
    </location>
</feature>
<evidence type="ECO:0000313" key="3">
    <source>
        <dbReference type="Proteomes" id="UP001498476"/>
    </source>
</evidence>
<accession>A0ABR1GZL7</accession>
<name>A0ABR1GZL7_9HYPO</name>
<dbReference type="EMBL" id="JAZAVJ010000107">
    <property type="protein sequence ID" value="KAK7414279.1"/>
    <property type="molecule type" value="Genomic_DNA"/>
</dbReference>
<dbReference type="SUPFAM" id="SSF56112">
    <property type="entry name" value="Protein kinase-like (PK-like)"/>
    <property type="match status" value="1"/>
</dbReference>
<dbReference type="Proteomes" id="UP001498476">
    <property type="component" value="Unassembled WGS sequence"/>
</dbReference>
<dbReference type="PANTHER" id="PTHR11012">
    <property type="entry name" value="PROTEIN KINASE-LIKE DOMAIN-CONTAINING"/>
    <property type="match status" value="1"/>
</dbReference>
<evidence type="ECO:0000313" key="2">
    <source>
        <dbReference type="EMBL" id="KAK7414279.1"/>
    </source>
</evidence>
<evidence type="ECO:0000259" key="1">
    <source>
        <dbReference type="SMART" id="SM00587"/>
    </source>
</evidence>
<reference evidence="2 3" key="1">
    <citation type="journal article" date="2025" name="Microbiol. Resour. Announc.">
        <title>Draft genome sequences for Neonectria magnoliae and Neonectria punicea, canker pathogens of Liriodendron tulipifera and Acer saccharum in West Virginia.</title>
        <authorList>
            <person name="Petronek H.M."/>
            <person name="Kasson M.T."/>
            <person name="Metheny A.M."/>
            <person name="Stauder C.M."/>
            <person name="Lovett B."/>
            <person name="Lynch S.C."/>
            <person name="Garnas J.R."/>
            <person name="Kasson L.R."/>
            <person name="Stajich J.E."/>
        </authorList>
    </citation>
    <scope>NUCLEOTIDE SEQUENCE [LARGE SCALE GENOMIC DNA]</scope>
    <source>
        <strain evidence="2 3">NRRL 64653</strain>
    </source>
</reference>
<sequence>MAASTTGISQEVRGVMKSSEALPLIPEELTAAWFTKILGKPVKNATVVEIIHGTASKILVELAFEDSSDGTITVCVKGGFNPALLASLPFMFSIYRLEAEFYYHLGPTINVRLPPTLYCGTDTVNGQGIVVMADLKARGYTFGNALEAWPVDRVQVAVEQLANLHAKTWGSKPEDFPWAGKTVSLREAVMGLVTPEQWSSRFDGDARPPVPDFMGDRERMTATFKALWKPSNSTLNCLVHGDAHIGNTFISSTGEPGFLDWQVIHSGSAMHDVPYFIIGSLSIEDRRKHEKELVQHYLDVLHRAGAPQFQREEIWDEYRKHAFHGFAWALAGPMMQPREIVDVMTERHCAAIVDHKSVELLEGLEE</sequence>
<protein>
    <recommendedName>
        <fullName evidence="1">CHK kinase-like domain-containing protein</fullName>
    </recommendedName>
</protein>
<dbReference type="Gene3D" id="3.90.1200.10">
    <property type="match status" value="1"/>
</dbReference>
<gene>
    <name evidence="2" type="ORF">QQX98_006876</name>
</gene>
<dbReference type="SMART" id="SM00587">
    <property type="entry name" value="CHK"/>
    <property type="match status" value="1"/>
</dbReference>
<organism evidence="2 3">
    <name type="scientific">Neonectria punicea</name>
    <dbReference type="NCBI Taxonomy" id="979145"/>
    <lineage>
        <taxon>Eukaryota</taxon>
        <taxon>Fungi</taxon>
        <taxon>Dikarya</taxon>
        <taxon>Ascomycota</taxon>
        <taxon>Pezizomycotina</taxon>
        <taxon>Sordariomycetes</taxon>
        <taxon>Hypocreomycetidae</taxon>
        <taxon>Hypocreales</taxon>
        <taxon>Nectriaceae</taxon>
        <taxon>Neonectria</taxon>
    </lineage>
</organism>
<dbReference type="InterPro" id="IPR004119">
    <property type="entry name" value="EcKL"/>
</dbReference>
<comment type="caution">
    <text evidence="2">The sequence shown here is derived from an EMBL/GenBank/DDBJ whole genome shotgun (WGS) entry which is preliminary data.</text>
</comment>